<evidence type="ECO:0000256" key="2">
    <source>
        <dbReference type="HAMAP-Rule" id="MF_01805"/>
    </source>
</evidence>
<organism evidence="4 5">
    <name type="scientific">Limnoglobus roseus</name>
    <dbReference type="NCBI Taxonomy" id="2598579"/>
    <lineage>
        <taxon>Bacteria</taxon>
        <taxon>Pseudomonadati</taxon>
        <taxon>Planctomycetota</taxon>
        <taxon>Planctomycetia</taxon>
        <taxon>Gemmatales</taxon>
        <taxon>Gemmataceae</taxon>
        <taxon>Limnoglobus</taxon>
    </lineage>
</organism>
<dbReference type="Gene3D" id="1.10.10.580">
    <property type="entry name" value="Structural maintenance of chromosome 1. Chain E"/>
    <property type="match status" value="1"/>
</dbReference>
<comment type="subunit">
    <text evidence="2">Component of a cohesin-like complex composed of ScpA, ScpB and the Smc homodimer, in which ScpA and ScpB bind to the head domain of Smc. The presence of the three proteins is required for the association of the complex with DNA.</text>
</comment>
<feature type="coiled-coil region" evidence="3">
    <location>
        <begin position="92"/>
        <end position="119"/>
    </location>
</feature>
<dbReference type="Pfam" id="PF02616">
    <property type="entry name" value="SMC_ScpA"/>
    <property type="match status" value="1"/>
</dbReference>
<keyword evidence="2" id="KW-0132">Cell division</keyword>
<dbReference type="InterPro" id="IPR003768">
    <property type="entry name" value="ScpA"/>
</dbReference>
<dbReference type="EMBL" id="CP042425">
    <property type="protein sequence ID" value="QEL13655.1"/>
    <property type="molecule type" value="Genomic_DNA"/>
</dbReference>
<keyword evidence="5" id="KW-1185">Reference proteome</keyword>
<protein>
    <recommendedName>
        <fullName evidence="1 2">Segregation and condensation protein A</fullName>
    </recommendedName>
</protein>
<reference evidence="5" key="1">
    <citation type="submission" date="2019-08" db="EMBL/GenBank/DDBJ databases">
        <title>Limnoglobus roseus gen. nov., sp. nov., a novel freshwater planctomycete with a giant genome from the family Gemmataceae.</title>
        <authorList>
            <person name="Kulichevskaya I.S."/>
            <person name="Naumoff D.G."/>
            <person name="Miroshnikov K."/>
            <person name="Ivanova A."/>
            <person name="Philippov D.A."/>
            <person name="Hakobyan A."/>
            <person name="Rijpstra I.C."/>
            <person name="Sinninghe Damste J.S."/>
            <person name="Liesack W."/>
            <person name="Dedysh S.N."/>
        </authorList>
    </citation>
    <scope>NUCLEOTIDE SEQUENCE [LARGE SCALE GENOMIC DNA]</scope>
    <source>
        <strain evidence="5">PX52</strain>
    </source>
</reference>
<keyword evidence="3" id="KW-0175">Coiled coil</keyword>
<name>A0A5C1A5N9_9BACT</name>
<evidence type="ECO:0000313" key="5">
    <source>
        <dbReference type="Proteomes" id="UP000324974"/>
    </source>
</evidence>
<dbReference type="HAMAP" id="MF_01805">
    <property type="entry name" value="ScpA"/>
    <property type="match status" value="1"/>
</dbReference>
<gene>
    <name evidence="2" type="primary">scpA</name>
    <name evidence="4" type="ORF">PX52LOC_00513</name>
</gene>
<dbReference type="PANTHER" id="PTHR33969:SF2">
    <property type="entry name" value="SEGREGATION AND CONDENSATION PROTEIN A"/>
    <property type="match status" value="1"/>
</dbReference>
<accession>A0A5C1A5N9</accession>
<dbReference type="GO" id="GO:0006260">
    <property type="term" value="P:DNA replication"/>
    <property type="evidence" value="ECO:0007669"/>
    <property type="project" value="UniProtKB-UniRule"/>
</dbReference>
<dbReference type="RefSeq" id="WP_149108610.1">
    <property type="nucleotide sequence ID" value="NZ_CP042425.1"/>
</dbReference>
<sequence>MSYQVSLQTFHGPLDLLLYLVRRNEVDVHDIPIATIADEFLEYIRVVQQLDVELVGDFLVMAATLMEIKVRGLLPSEVAAEAGEAPDPRRQLVKQLLEYRKYKDAAAALEQRAESHNTRLPRVAPLEPAAVGGAPPVRPVELWDLVSAFARLMRETQGLQPKTITIDDTPQEVYERRVVEQVRAAGRINFRDVFTPPYSKSKLIGLFLAILELIKHHEIELEQLEPFGEIWLLAVKPAQTAAVPPTGTP</sequence>
<evidence type="ECO:0000256" key="1">
    <source>
        <dbReference type="ARBA" id="ARBA00044777"/>
    </source>
</evidence>
<comment type="function">
    <text evidence="2">Participates in chromosomal partition during cell division. May act via the formation of a condensin-like complex containing Smc and ScpB that pull DNA away from mid-cell into both cell halves.</text>
</comment>
<dbReference type="GO" id="GO:0051301">
    <property type="term" value="P:cell division"/>
    <property type="evidence" value="ECO:0007669"/>
    <property type="project" value="UniProtKB-KW"/>
</dbReference>
<keyword evidence="2" id="KW-0963">Cytoplasm</keyword>
<keyword evidence="2" id="KW-0131">Cell cycle</keyword>
<keyword evidence="2" id="KW-0159">Chromosome partition</keyword>
<dbReference type="GO" id="GO:0005737">
    <property type="term" value="C:cytoplasm"/>
    <property type="evidence" value="ECO:0007669"/>
    <property type="project" value="UniProtKB-SubCell"/>
</dbReference>
<dbReference type="KEGG" id="lrs:PX52LOC_00513"/>
<evidence type="ECO:0000313" key="4">
    <source>
        <dbReference type="EMBL" id="QEL13655.1"/>
    </source>
</evidence>
<dbReference type="AlphaFoldDB" id="A0A5C1A5N9"/>
<proteinExistence type="inferred from homology"/>
<evidence type="ECO:0000256" key="3">
    <source>
        <dbReference type="SAM" id="Coils"/>
    </source>
</evidence>
<comment type="similarity">
    <text evidence="2">Belongs to the ScpA family.</text>
</comment>
<dbReference type="Proteomes" id="UP000324974">
    <property type="component" value="Chromosome"/>
</dbReference>
<dbReference type="PANTHER" id="PTHR33969">
    <property type="entry name" value="SEGREGATION AND CONDENSATION PROTEIN A"/>
    <property type="match status" value="1"/>
</dbReference>
<comment type="subcellular location">
    <subcellularLocation>
        <location evidence="2">Cytoplasm</location>
    </subcellularLocation>
    <text evidence="2">Associated with two foci at the outer edges of the nucleoid region in young cells, and at four foci within both cell halves in older cells.</text>
</comment>
<dbReference type="OrthoDB" id="9811016at2"/>
<dbReference type="InterPro" id="IPR023093">
    <property type="entry name" value="ScpA-like_C"/>
</dbReference>
<dbReference type="Gene3D" id="6.10.250.2410">
    <property type="match status" value="1"/>
</dbReference>
<dbReference type="GO" id="GO:0007059">
    <property type="term" value="P:chromosome segregation"/>
    <property type="evidence" value="ECO:0007669"/>
    <property type="project" value="UniProtKB-UniRule"/>
</dbReference>